<accession>A0ABM9NKI7</accession>
<reference evidence="6 7" key="1">
    <citation type="submission" date="2024-04" db="EMBL/GenBank/DDBJ databases">
        <authorList>
            <person name="Cremers G."/>
        </authorList>
    </citation>
    <scope>NUCLEOTIDE SEQUENCE [LARGE SCALE GENOMIC DNA]</scope>
    <source>
        <strain evidence="6">MeCH1-AG</strain>
    </source>
</reference>
<keyword evidence="4 5" id="KW-0472">Membrane</keyword>
<evidence type="ECO:0000256" key="3">
    <source>
        <dbReference type="ARBA" id="ARBA00022989"/>
    </source>
</evidence>
<proteinExistence type="inferred from homology"/>
<dbReference type="EMBL" id="OZ026884">
    <property type="protein sequence ID" value="CAL1241144.1"/>
    <property type="molecule type" value="Genomic_DNA"/>
</dbReference>
<evidence type="ECO:0000256" key="4">
    <source>
        <dbReference type="ARBA" id="ARBA00023136"/>
    </source>
</evidence>
<gene>
    <name evidence="6" type="ORF">MECH1_V1_2368</name>
</gene>
<keyword evidence="2 5" id="KW-0812">Transmembrane</keyword>
<evidence type="ECO:0000313" key="6">
    <source>
        <dbReference type="EMBL" id="CAL1241144.1"/>
    </source>
</evidence>
<dbReference type="InterPro" id="IPR009760">
    <property type="entry name" value="DUF1328"/>
</dbReference>
<organism evidence="6 7">
    <name type="scientific">Candidatus Methylocalor cossyra</name>
    <dbReference type="NCBI Taxonomy" id="3108543"/>
    <lineage>
        <taxon>Bacteria</taxon>
        <taxon>Pseudomonadati</taxon>
        <taxon>Pseudomonadota</taxon>
        <taxon>Gammaproteobacteria</taxon>
        <taxon>Methylococcales</taxon>
        <taxon>Methylococcaceae</taxon>
        <taxon>Candidatus Methylocalor</taxon>
    </lineage>
</organism>
<dbReference type="PIRSF" id="PIRSF036466">
    <property type="entry name" value="UCP036466"/>
    <property type="match status" value="1"/>
</dbReference>
<sequence>MFYWAIVFLFVALISGALGLAGLAVDIAIFLFSVSLVLALVLLVLGRGRSSP</sequence>
<keyword evidence="1 5" id="KW-1003">Cell membrane</keyword>
<dbReference type="HAMAP" id="MF_01361">
    <property type="entry name" value="UPF0391"/>
    <property type="match status" value="1"/>
</dbReference>
<dbReference type="Proteomes" id="UP001497493">
    <property type="component" value="Chromosome"/>
</dbReference>
<feature type="transmembrane region" description="Helical" evidence="5">
    <location>
        <begin position="29"/>
        <end position="46"/>
    </location>
</feature>
<name>A0ABM9NKI7_9GAMM</name>
<comment type="similarity">
    <text evidence="5">Belongs to the UPF0391 family.</text>
</comment>
<evidence type="ECO:0000256" key="2">
    <source>
        <dbReference type="ARBA" id="ARBA00022692"/>
    </source>
</evidence>
<dbReference type="RefSeq" id="WP_348757670.1">
    <property type="nucleotide sequence ID" value="NZ_OZ026884.1"/>
</dbReference>
<evidence type="ECO:0000313" key="7">
    <source>
        <dbReference type="Proteomes" id="UP001497493"/>
    </source>
</evidence>
<keyword evidence="3 5" id="KW-1133">Transmembrane helix</keyword>
<evidence type="ECO:0000256" key="1">
    <source>
        <dbReference type="ARBA" id="ARBA00022475"/>
    </source>
</evidence>
<protein>
    <recommendedName>
        <fullName evidence="5">UPF0391 membrane protein MECH1_V1_2368</fullName>
    </recommendedName>
</protein>
<evidence type="ECO:0000256" key="5">
    <source>
        <dbReference type="HAMAP-Rule" id="MF_01361"/>
    </source>
</evidence>
<comment type="subcellular location">
    <subcellularLocation>
        <location evidence="5">Cell membrane</location>
        <topology evidence="5">Single-pass membrane protein</topology>
    </subcellularLocation>
</comment>
<keyword evidence="7" id="KW-1185">Reference proteome</keyword>